<dbReference type="SMART" id="SM00448">
    <property type="entry name" value="REC"/>
    <property type="match status" value="1"/>
</dbReference>
<dbReference type="AlphaFoldDB" id="A0A2S0Q9P0"/>
<proteinExistence type="predicted"/>
<gene>
    <name evidence="3" type="primary">rcp1_2</name>
    <name evidence="3" type="ORF">BMF81_03443</name>
</gene>
<dbReference type="InterPro" id="IPR052893">
    <property type="entry name" value="TCS_response_regulator"/>
</dbReference>
<dbReference type="GO" id="GO:0000160">
    <property type="term" value="P:phosphorelay signal transduction system"/>
    <property type="evidence" value="ECO:0007669"/>
    <property type="project" value="InterPro"/>
</dbReference>
<dbReference type="EMBL" id="CP020114">
    <property type="protein sequence ID" value="AVZ31088.1"/>
    <property type="molecule type" value="Genomic_DNA"/>
</dbReference>
<dbReference type="PANTHER" id="PTHR44520:SF2">
    <property type="entry name" value="RESPONSE REGULATOR RCP1"/>
    <property type="match status" value="1"/>
</dbReference>
<dbReference type="InterPro" id="IPR001789">
    <property type="entry name" value="Sig_transdc_resp-reg_receiver"/>
</dbReference>
<dbReference type="KEGG" id="nsp:BMF81_03443"/>
<dbReference type="Proteomes" id="UP000244056">
    <property type="component" value="Chromosome"/>
</dbReference>
<evidence type="ECO:0000256" key="1">
    <source>
        <dbReference type="PROSITE-ProRule" id="PRU00169"/>
    </source>
</evidence>
<dbReference type="PANTHER" id="PTHR44520">
    <property type="entry name" value="RESPONSE REGULATOR RCP1-RELATED"/>
    <property type="match status" value="1"/>
</dbReference>
<reference evidence="3 4" key="1">
    <citation type="submission" date="2017-03" db="EMBL/GenBank/DDBJ databases">
        <title>Comparative genomics of the toxic Baltic Sea cyanobacteria Nodularia spumigena UHCC 0039 and its response on varying salinity.</title>
        <authorList>
            <person name="Teikari J.E."/>
        </authorList>
    </citation>
    <scope>NUCLEOTIDE SEQUENCE [LARGE SCALE GENOMIC DNA]</scope>
    <source>
        <strain evidence="3 4">UHCC 0039</strain>
    </source>
</reference>
<dbReference type="Gene3D" id="3.40.50.2300">
    <property type="match status" value="1"/>
</dbReference>
<dbReference type="InterPro" id="IPR011006">
    <property type="entry name" value="CheY-like_superfamily"/>
</dbReference>
<dbReference type="Pfam" id="PF00072">
    <property type="entry name" value="Response_reg"/>
    <property type="match status" value="1"/>
</dbReference>
<sequence>MKRSPTNVTILMADDDDDDQILVREALLESQLPINLYIVSNGEELLDYLYNRGLYTDKSKAPRPGLILLDLNMPKKNGLEVLQDIKTDPTLRNIPVIVLSTSEDKKDIYRAYNLGANSFITKPVTFAALVEIMKSIGKYWFGIVQLPLESVAEINEQRPHKSSVS</sequence>
<evidence type="ECO:0000313" key="3">
    <source>
        <dbReference type="EMBL" id="AVZ31088.1"/>
    </source>
</evidence>
<organism evidence="3 4">
    <name type="scientific">Nodularia spumigena UHCC 0039</name>
    <dbReference type="NCBI Taxonomy" id="1914872"/>
    <lineage>
        <taxon>Bacteria</taxon>
        <taxon>Bacillati</taxon>
        <taxon>Cyanobacteriota</taxon>
        <taxon>Cyanophyceae</taxon>
        <taxon>Nostocales</taxon>
        <taxon>Nodulariaceae</taxon>
        <taxon>Nodularia</taxon>
    </lineage>
</organism>
<dbReference type="PROSITE" id="PS50110">
    <property type="entry name" value="RESPONSE_REGULATORY"/>
    <property type="match status" value="1"/>
</dbReference>
<name>A0A2S0Q9P0_NODSP</name>
<evidence type="ECO:0000259" key="2">
    <source>
        <dbReference type="PROSITE" id="PS50110"/>
    </source>
</evidence>
<feature type="domain" description="Response regulatory" evidence="2">
    <location>
        <begin position="9"/>
        <end position="137"/>
    </location>
</feature>
<dbReference type="CDD" id="cd17557">
    <property type="entry name" value="REC_Rcp-like"/>
    <property type="match status" value="1"/>
</dbReference>
<protein>
    <submittedName>
        <fullName evidence="3">Response regulator rcp1</fullName>
    </submittedName>
</protein>
<feature type="modified residue" description="4-aspartylphosphate" evidence="1">
    <location>
        <position position="70"/>
    </location>
</feature>
<keyword evidence="1" id="KW-0597">Phosphoprotein</keyword>
<accession>A0A2S0Q9P0</accession>
<evidence type="ECO:0000313" key="4">
    <source>
        <dbReference type="Proteomes" id="UP000244056"/>
    </source>
</evidence>
<dbReference type="SUPFAM" id="SSF52172">
    <property type="entry name" value="CheY-like"/>
    <property type="match status" value="1"/>
</dbReference>